<dbReference type="InterPro" id="IPR032675">
    <property type="entry name" value="LRR_dom_sf"/>
</dbReference>
<evidence type="ECO:0000313" key="9">
    <source>
        <dbReference type="Proteomes" id="UP000507245"/>
    </source>
</evidence>
<evidence type="ECO:0000313" key="8">
    <source>
        <dbReference type="EMBL" id="CAB4306780.1"/>
    </source>
</evidence>
<comment type="subcellular location">
    <subcellularLocation>
        <location evidence="1">Membrane</location>
    </subcellularLocation>
</comment>
<accession>A0A6J5WYM3</accession>
<dbReference type="Gene3D" id="3.80.10.10">
    <property type="entry name" value="Ribonuclease Inhibitor"/>
    <property type="match status" value="1"/>
</dbReference>
<keyword evidence="2" id="KW-0433">Leucine-rich repeat</keyword>
<keyword evidence="9" id="KW-1185">Reference proteome</keyword>
<keyword evidence="4" id="KW-0677">Repeat</keyword>
<proteinExistence type="predicted"/>
<dbReference type="EMBL" id="CAEKKB010000004">
    <property type="protein sequence ID" value="CAB4306780.1"/>
    <property type="molecule type" value="Genomic_DNA"/>
</dbReference>
<sequence length="122" mass="13308">MVLSKSNLSRLISKSLETLVHLKYLNLSFNRLQGEIPIGGPFQNLSSESFVSNSALCGAARLHAPQCKNNTHKPNSREASSSNPKYLIPGIISANLLVASVSLLILRRKRKVEVATETVLLP</sequence>
<keyword evidence="6 7" id="KW-0472">Membrane</keyword>
<dbReference type="Proteomes" id="UP000507245">
    <property type="component" value="Unassembled WGS sequence"/>
</dbReference>
<evidence type="ECO:0000256" key="1">
    <source>
        <dbReference type="ARBA" id="ARBA00004370"/>
    </source>
</evidence>
<organism evidence="8 9">
    <name type="scientific">Prunus armeniaca</name>
    <name type="common">Apricot</name>
    <name type="synonym">Armeniaca vulgaris</name>
    <dbReference type="NCBI Taxonomy" id="36596"/>
    <lineage>
        <taxon>Eukaryota</taxon>
        <taxon>Viridiplantae</taxon>
        <taxon>Streptophyta</taxon>
        <taxon>Embryophyta</taxon>
        <taxon>Tracheophyta</taxon>
        <taxon>Spermatophyta</taxon>
        <taxon>Magnoliopsida</taxon>
        <taxon>eudicotyledons</taxon>
        <taxon>Gunneridae</taxon>
        <taxon>Pentapetalae</taxon>
        <taxon>rosids</taxon>
        <taxon>fabids</taxon>
        <taxon>Rosales</taxon>
        <taxon>Rosaceae</taxon>
        <taxon>Amygdaloideae</taxon>
        <taxon>Amygdaleae</taxon>
        <taxon>Prunus</taxon>
    </lineage>
</organism>
<evidence type="ECO:0000256" key="3">
    <source>
        <dbReference type="ARBA" id="ARBA00022692"/>
    </source>
</evidence>
<evidence type="ECO:0000256" key="4">
    <source>
        <dbReference type="ARBA" id="ARBA00022737"/>
    </source>
</evidence>
<dbReference type="PANTHER" id="PTHR27008">
    <property type="entry name" value="OS04G0122200 PROTEIN"/>
    <property type="match status" value="1"/>
</dbReference>
<dbReference type="PANTHER" id="PTHR27008:SF585">
    <property type="entry name" value="PROTEIN KINASE DOMAIN-CONTAINING PROTEIN"/>
    <property type="match status" value="1"/>
</dbReference>
<dbReference type="OrthoDB" id="1194139at2759"/>
<reference evidence="9" key="1">
    <citation type="journal article" date="2020" name="Genome Biol.">
        <title>Gamete binning: chromosome-level and haplotype-resolved genome assembly enabled by high-throughput single-cell sequencing of gamete genomes.</title>
        <authorList>
            <person name="Campoy J.A."/>
            <person name="Sun H."/>
            <person name="Goel M."/>
            <person name="Jiao W.-B."/>
            <person name="Folz-Donahue K."/>
            <person name="Wang N."/>
            <person name="Rubio M."/>
            <person name="Liu C."/>
            <person name="Kukat C."/>
            <person name="Ruiz D."/>
            <person name="Huettel B."/>
            <person name="Schneeberger K."/>
        </authorList>
    </citation>
    <scope>NUCLEOTIDE SEQUENCE [LARGE SCALE GENOMIC DNA]</scope>
    <source>
        <strain evidence="9">cv. Rojo Pasion</strain>
    </source>
</reference>
<dbReference type="SUPFAM" id="SSF52058">
    <property type="entry name" value="L domain-like"/>
    <property type="match status" value="1"/>
</dbReference>
<protein>
    <recommendedName>
        <fullName evidence="10">Leucine-rich repeat-containing N-terminal plant-type domain-containing protein</fullName>
    </recommendedName>
</protein>
<evidence type="ECO:0000256" key="6">
    <source>
        <dbReference type="ARBA" id="ARBA00023136"/>
    </source>
</evidence>
<evidence type="ECO:0000256" key="5">
    <source>
        <dbReference type="ARBA" id="ARBA00022989"/>
    </source>
</evidence>
<name>A0A6J5WYM3_PRUAR</name>
<keyword evidence="3 7" id="KW-0812">Transmembrane</keyword>
<feature type="transmembrane region" description="Helical" evidence="7">
    <location>
        <begin position="86"/>
        <end position="106"/>
    </location>
</feature>
<dbReference type="InterPro" id="IPR051809">
    <property type="entry name" value="Plant_receptor-like_S/T_kinase"/>
</dbReference>
<evidence type="ECO:0000256" key="2">
    <source>
        <dbReference type="ARBA" id="ARBA00022614"/>
    </source>
</evidence>
<evidence type="ECO:0000256" key="7">
    <source>
        <dbReference type="SAM" id="Phobius"/>
    </source>
</evidence>
<gene>
    <name evidence="8" type="ORF">ORAREDHAP_LOCUS25065</name>
</gene>
<evidence type="ECO:0008006" key="10">
    <source>
        <dbReference type="Google" id="ProtNLM"/>
    </source>
</evidence>
<dbReference type="AlphaFoldDB" id="A0A6J5WYM3"/>
<dbReference type="GO" id="GO:0016020">
    <property type="term" value="C:membrane"/>
    <property type="evidence" value="ECO:0007669"/>
    <property type="project" value="UniProtKB-SubCell"/>
</dbReference>
<keyword evidence="5 7" id="KW-1133">Transmembrane helix</keyword>